<keyword evidence="8" id="KW-1185">Reference proteome</keyword>
<dbReference type="RefSeq" id="WP_255392332.1">
    <property type="nucleotide sequence ID" value="NZ_CP101510.1"/>
</dbReference>
<dbReference type="Proteomes" id="UP001057998">
    <property type="component" value="Chromosome 3"/>
</dbReference>
<proteinExistence type="predicted"/>
<feature type="transmembrane region" description="Helical" evidence="5">
    <location>
        <begin position="175"/>
        <end position="193"/>
    </location>
</feature>
<keyword evidence="4 5" id="KW-0472">Membrane</keyword>
<feature type="transmembrane region" description="Helical" evidence="5">
    <location>
        <begin position="72"/>
        <end position="94"/>
    </location>
</feature>
<dbReference type="EMBL" id="CP101510">
    <property type="protein sequence ID" value="UTV30967.1"/>
    <property type="molecule type" value="Genomic_DNA"/>
</dbReference>
<feature type="transmembrane region" description="Helical" evidence="5">
    <location>
        <begin position="238"/>
        <end position="257"/>
    </location>
</feature>
<dbReference type="NCBIfam" id="TIGR00367">
    <property type="entry name" value="calcium/sodium antiporter"/>
    <property type="match status" value="1"/>
</dbReference>
<organism evidence="7 8">
    <name type="scientific">Photobacterium atrarenae</name>
    <dbReference type="NCBI Taxonomy" id="865757"/>
    <lineage>
        <taxon>Bacteria</taxon>
        <taxon>Pseudomonadati</taxon>
        <taxon>Pseudomonadota</taxon>
        <taxon>Gammaproteobacteria</taxon>
        <taxon>Vibrionales</taxon>
        <taxon>Vibrionaceae</taxon>
        <taxon>Photobacterium</taxon>
    </lineage>
</organism>
<evidence type="ECO:0000256" key="4">
    <source>
        <dbReference type="ARBA" id="ARBA00023136"/>
    </source>
</evidence>
<protein>
    <submittedName>
        <fullName evidence="7">Calcium/sodium antiporter</fullName>
    </submittedName>
</protein>
<gene>
    <name evidence="7" type="ORF">NNL38_24465</name>
</gene>
<dbReference type="InterPro" id="IPR004481">
    <property type="entry name" value="K/Na/Ca-exchanger"/>
</dbReference>
<dbReference type="Gene3D" id="1.20.1420.30">
    <property type="entry name" value="NCX, central ion-binding region"/>
    <property type="match status" value="1"/>
</dbReference>
<comment type="subcellular location">
    <subcellularLocation>
        <location evidence="1">Membrane</location>
        <topology evidence="1">Multi-pass membrane protein</topology>
    </subcellularLocation>
</comment>
<feature type="transmembrane region" description="Helical" evidence="5">
    <location>
        <begin position="277"/>
        <end position="293"/>
    </location>
</feature>
<evidence type="ECO:0000256" key="3">
    <source>
        <dbReference type="ARBA" id="ARBA00022989"/>
    </source>
</evidence>
<sequence>MDYLLMVIGLLLLIGGAESLVKGAARLAESVGVPSLVIGLTVVAFGTSAPELAVSIRAALTGQREMAMANVLGSNIFNVLFILGLSAMIIPLTISRQLIRQDVPIMIIISALVLSMTVDGQLSRGNSAVLVVLLIGYTVFLFVQGKRTAHVKTTASNSEAVTEPIKKNAPAWHSLLWLAIGLSCLIFGANVLVDSAVNIARVFEISEAVIGLTILAVGTSLPEVVTSIVASLRGQRDIAVGNVVGSNTFNLLAVLGISGLVSEQGLVGSLQLVQQDFPIMLAVALLCAAVIFHRRVPEPYRRRDLF</sequence>
<keyword evidence="2 5" id="KW-0812">Transmembrane</keyword>
<feature type="domain" description="Sodium/calcium exchanger membrane region" evidence="6">
    <location>
        <begin position="3"/>
        <end position="142"/>
    </location>
</feature>
<evidence type="ECO:0000256" key="5">
    <source>
        <dbReference type="SAM" id="Phobius"/>
    </source>
</evidence>
<reference evidence="7" key="1">
    <citation type="submission" date="2022-07" db="EMBL/GenBank/DDBJ databases">
        <title>Genome sequencing of Photobacterium atrarenae GJH2-4.</title>
        <authorList>
            <person name="Park S.-J."/>
        </authorList>
    </citation>
    <scope>NUCLEOTIDE SEQUENCE</scope>
    <source>
        <strain evidence="7">GJH2-4</strain>
    </source>
</reference>
<evidence type="ECO:0000313" key="7">
    <source>
        <dbReference type="EMBL" id="UTV30967.1"/>
    </source>
</evidence>
<feature type="transmembrane region" description="Helical" evidence="5">
    <location>
        <begin position="205"/>
        <end position="226"/>
    </location>
</feature>
<feature type="domain" description="Sodium/calcium exchanger membrane region" evidence="6">
    <location>
        <begin position="173"/>
        <end position="293"/>
    </location>
</feature>
<evidence type="ECO:0000313" key="8">
    <source>
        <dbReference type="Proteomes" id="UP001057998"/>
    </source>
</evidence>
<evidence type="ECO:0000256" key="1">
    <source>
        <dbReference type="ARBA" id="ARBA00004141"/>
    </source>
</evidence>
<dbReference type="PANTHER" id="PTHR10846">
    <property type="entry name" value="SODIUM/POTASSIUM/CALCIUM EXCHANGER"/>
    <property type="match status" value="1"/>
</dbReference>
<dbReference type="InterPro" id="IPR044880">
    <property type="entry name" value="NCX_ion-bd_dom_sf"/>
</dbReference>
<evidence type="ECO:0000256" key="2">
    <source>
        <dbReference type="ARBA" id="ARBA00022692"/>
    </source>
</evidence>
<evidence type="ECO:0000259" key="6">
    <source>
        <dbReference type="Pfam" id="PF01699"/>
    </source>
</evidence>
<feature type="transmembrane region" description="Helical" evidence="5">
    <location>
        <begin position="125"/>
        <end position="143"/>
    </location>
</feature>
<dbReference type="InterPro" id="IPR004837">
    <property type="entry name" value="NaCa_Exmemb"/>
</dbReference>
<dbReference type="PANTHER" id="PTHR10846:SF8">
    <property type="entry name" value="INNER MEMBRANE PROTEIN YRBG"/>
    <property type="match status" value="1"/>
</dbReference>
<keyword evidence="3 5" id="KW-1133">Transmembrane helix</keyword>
<accession>A0ABY5GNQ4</accession>
<dbReference type="Pfam" id="PF01699">
    <property type="entry name" value="Na_Ca_ex"/>
    <property type="match status" value="2"/>
</dbReference>
<name>A0ABY5GNQ4_9GAMM</name>
<feature type="transmembrane region" description="Helical" evidence="5">
    <location>
        <begin position="35"/>
        <end position="60"/>
    </location>
</feature>